<dbReference type="SMART" id="SM00421">
    <property type="entry name" value="HTH_LUXR"/>
    <property type="match status" value="1"/>
</dbReference>
<dbReference type="CDD" id="cd06170">
    <property type="entry name" value="LuxR_C_like"/>
    <property type="match status" value="1"/>
</dbReference>
<dbReference type="RefSeq" id="WP_111904350.1">
    <property type="nucleotide sequence ID" value="NZ_QLNP01000083.1"/>
</dbReference>
<dbReference type="InterPro" id="IPR027417">
    <property type="entry name" value="P-loop_NTPase"/>
</dbReference>
<evidence type="ECO:0000256" key="2">
    <source>
        <dbReference type="ARBA" id="ARBA00022840"/>
    </source>
</evidence>
<dbReference type="SUPFAM" id="SSF48452">
    <property type="entry name" value="TPR-like"/>
    <property type="match status" value="2"/>
</dbReference>
<protein>
    <submittedName>
        <fullName evidence="4">Helix-turn-helix transcriptional regulator</fullName>
    </submittedName>
</protein>
<dbReference type="PRINTS" id="PR00038">
    <property type="entry name" value="HTHLUXR"/>
</dbReference>
<dbReference type="GO" id="GO:0005524">
    <property type="term" value="F:ATP binding"/>
    <property type="evidence" value="ECO:0007669"/>
    <property type="project" value="UniProtKB-KW"/>
</dbReference>
<name>A0A328HE34_ARTGO</name>
<dbReference type="Gene3D" id="1.10.10.10">
    <property type="entry name" value="Winged helix-like DNA-binding domain superfamily/Winged helix DNA-binding domain"/>
    <property type="match status" value="1"/>
</dbReference>
<proteinExistence type="predicted"/>
<dbReference type="SUPFAM" id="SSF46894">
    <property type="entry name" value="C-terminal effector domain of the bipartite response regulators"/>
    <property type="match status" value="1"/>
</dbReference>
<dbReference type="Pfam" id="PF00196">
    <property type="entry name" value="GerE"/>
    <property type="match status" value="1"/>
</dbReference>
<comment type="caution">
    <text evidence="4">The sequence shown here is derived from an EMBL/GenBank/DDBJ whole genome shotgun (WGS) entry which is preliminary data.</text>
</comment>
<evidence type="ECO:0000259" key="3">
    <source>
        <dbReference type="PROSITE" id="PS50043"/>
    </source>
</evidence>
<dbReference type="GO" id="GO:0003677">
    <property type="term" value="F:DNA binding"/>
    <property type="evidence" value="ECO:0007669"/>
    <property type="project" value="InterPro"/>
</dbReference>
<dbReference type="PANTHER" id="PTHR16305">
    <property type="entry name" value="TESTICULAR SOLUBLE ADENYLYL CYCLASE"/>
    <property type="match status" value="1"/>
</dbReference>
<accession>A0A328HE34</accession>
<dbReference type="Proteomes" id="UP000249166">
    <property type="component" value="Unassembled WGS sequence"/>
</dbReference>
<dbReference type="AlphaFoldDB" id="A0A328HE34"/>
<dbReference type="InterPro" id="IPR041664">
    <property type="entry name" value="AAA_16"/>
</dbReference>
<dbReference type="PANTHER" id="PTHR16305:SF35">
    <property type="entry name" value="TRANSCRIPTIONAL ACTIVATOR DOMAIN"/>
    <property type="match status" value="1"/>
</dbReference>
<dbReference type="InterPro" id="IPR011990">
    <property type="entry name" value="TPR-like_helical_dom_sf"/>
</dbReference>
<evidence type="ECO:0000313" key="4">
    <source>
        <dbReference type="EMBL" id="RAM36888.1"/>
    </source>
</evidence>
<reference evidence="4 5" key="1">
    <citation type="submission" date="2018-04" db="EMBL/GenBank/DDBJ databases">
        <title>Bacteria isolated from cave deposits of Manipur.</title>
        <authorList>
            <person name="Sahoo D."/>
            <person name="Sarangthem I."/>
            <person name="Nandeibam J."/>
        </authorList>
    </citation>
    <scope>NUCLEOTIDE SEQUENCE [LARGE SCALE GENOMIC DNA]</scope>
    <source>
        <strain evidence="5">mrc11</strain>
    </source>
</reference>
<dbReference type="SUPFAM" id="SSF52540">
    <property type="entry name" value="P-loop containing nucleoside triphosphate hydrolases"/>
    <property type="match status" value="1"/>
</dbReference>
<dbReference type="InterPro" id="IPR036388">
    <property type="entry name" value="WH-like_DNA-bd_sf"/>
</dbReference>
<dbReference type="GO" id="GO:0005737">
    <property type="term" value="C:cytoplasm"/>
    <property type="evidence" value="ECO:0007669"/>
    <property type="project" value="TreeGrafter"/>
</dbReference>
<dbReference type="Pfam" id="PF13191">
    <property type="entry name" value="AAA_16"/>
    <property type="match status" value="1"/>
</dbReference>
<dbReference type="InterPro" id="IPR000792">
    <property type="entry name" value="Tscrpt_reg_LuxR_C"/>
</dbReference>
<dbReference type="EMBL" id="QLNP01000083">
    <property type="protein sequence ID" value="RAM36888.1"/>
    <property type="molecule type" value="Genomic_DNA"/>
</dbReference>
<feature type="domain" description="HTH luxR-type" evidence="3">
    <location>
        <begin position="878"/>
        <end position="943"/>
    </location>
</feature>
<dbReference type="PROSITE" id="PS50043">
    <property type="entry name" value="HTH_LUXR_2"/>
    <property type="match status" value="1"/>
</dbReference>
<dbReference type="Gene3D" id="1.25.40.10">
    <property type="entry name" value="Tetratricopeptide repeat domain"/>
    <property type="match status" value="1"/>
</dbReference>
<dbReference type="GO" id="GO:0004016">
    <property type="term" value="F:adenylate cyclase activity"/>
    <property type="evidence" value="ECO:0007669"/>
    <property type="project" value="TreeGrafter"/>
</dbReference>
<dbReference type="OrthoDB" id="134933at2"/>
<dbReference type="InterPro" id="IPR016032">
    <property type="entry name" value="Sig_transdc_resp-reg_C-effctor"/>
</dbReference>
<gene>
    <name evidence="4" type="ORF">DBZ45_13090</name>
</gene>
<dbReference type="GO" id="GO:0006355">
    <property type="term" value="P:regulation of DNA-templated transcription"/>
    <property type="evidence" value="ECO:0007669"/>
    <property type="project" value="InterPro"/>
</dbReference>
<organism evidence="4 5">
    <name type="scientific">Arthrobacter globiformis</name>
    <dbReference type="NCBI Taxonomy" id="1665"/>
    <lineage>
        <taxon>Bacteria</taxon>
        <taxon>Bacillati</taxon>
        <taxon>Actinomycetota</taxon>
        <taxon>Actinomycetes</taxon>
        <taxon>Micrococcales</taxon>
        <taxon>Micrococcaceae</taxon>
        <taxon>Arthrobacter</taxon>
    </lineage>
</organism>
<sequence length="943" mass="103066">MIPGPHHGDSEEDLELLGRAEVFEELLETLRTVRKGTVRSVVLSGPQGSGKTAVLDLFLERCRAVARGVRVLSATGDEWEAQFPLAGYSQLMVTPPLRSAKDHDRAAAPAADLAGALRPAQVANYASTLNAHLEGLQSHGTVVVAVDDIQHLDAESLHVLVFVMRRLRDKRILFVVTLDPTQAQLVPAGVLAFLTGHQVSRLPLEPLSPEQVQELARRRFGIDMSATAAHGVVQHTGGLPQSIVELLAELPPETWQTWFSSLPPSSRVRGRVRSLLHAASPELVAVAEAASVLRSSAGIAEVTSVSGVASVMDALDEGHRAGLLGLSVEQSRSVVTFFEAGITESVYEQIVPSRRIELHRRAAQTVQLEGDRLEHRVSATPGADEELAAELEEYARQQALVGAWRDVSTALFSASRLSADPRTMNDRLLRAIDALVGSGNMAQAQMWAAAVDAMAPSPLRSSVLGYLSTASGQNHSAQTQLEMAWRTSNPERDPVDAAQVAQRLVLHGVASWDGRLITRWAEQAMTLTKPGTPAHIESEAIYGLGLYAQGRLSEAEGSYRRAFEHASENAQKQRVQMGAGWLALRLDDAETALVNFEAAAPTEFRGGSLRISLWAEAWLARTHLVLGNWDAAAATVARASVRLETSRMPLIRPLLYWTAAELWSMRGDWDRARYYVSQAAVQPGTYRAMQVPASLARARFHEARADYESALAVLQPLTELDPWTEDRVSFWPWQDTYVNALVMTDQLDLADKFLTAFEQVRRERAVPSDLARMAWARGRLVAAQGDPDTAREHFEAALGHLRGLNRPYLRARVSFAFGQSMRRAGKRRLASSVLRVARDLYDSLGAVTYVDRCDRELKATGLDAGNLPDPSDAVLAAVARPQVQLTAQEQAVAELVAAGATNKEAARSLFLAEKTVQYHLTRIYGKLGIRSRSELAARFRAAD</sequence>
<evidence type="ECO:0000256" key="1">
    <source>
        <dbReference type="ARBA" id="ARBA00022741"/>
    </source>
</evidence>
<dbReference type="Gene3D" id="3.40.50.300">
    <property type="entry name" value="P-loop containing nucleotide triphosphate hydrolases"/>
    <property type="match status" value="1"/>
</dbReference>
<evidence type="ECO:0000313" key="5">
    <source>
        <dbReference type="Proteomes" id="UP000249166"/>
    </source>
</evidence>
<keyword evidence="1" id="KW-0547">Nucleotide-binding</keyword>
<keyword evidence="2" id="KW-0067">ATP-binding</keyword>